<feature type="compositionally biased region" description="Polar residues" evidence="2">
    <location>
        <begin position="18"/>
        <end position="29"/>
    </location>
</feature>
<accession>A0A154PDA6</accession>
<name>A0A154PDA6_DUFNO</name>
<protein>
    <submittedName>
        <fullName evidence="3">Uncharacterized protein</fullName>
    </submittedName>
</protein>
<feature type="region of interest" description="Disordered" evidence="2">
    <location>
        <begin position="1"/>
        <end position="43"/>
    </location>
</feature>
<feature type="coiled-coil region" evidence="1">
    <location>
        <begin position="53"/>
        <end position="87"/>
    </location>
</feature>
<evidence type="ECO:0000256" key="1">
    <source>
        <dbReference type="SAM" id="Coils"/>
    </source>
</evidence>
<dbReference type="EMBL" id="KQ434878">
    <property type="protein sequence ID" value="KZC09879.1"/>
    <property type="molecule type" value="Genomic_DNA"/>
</dbReference>
<reference evidence="3 4" key="1">
    <citation type="submission" date="2015-07" db="EMBL/GenBank/DDBJ databases">
        <title>The genome of Dufourea novaeangliae.</title>
        <authorList>
            <person name="Pan H."/>
            <person name="Kapheim K."/>
        </authorList>
    </citation>
    <scope>NUCLEOTIDE SEQUENCE [LARGE SCALE GENOMIC DNA]</scope>
    <source>
        <strain evidence="3">0120121106</strain>
        <tissue evidence="3">Whole body</tissue>
    </source>
</reference>
<gene>
    <name evidence="3" type="ORF">WN55_00525</name>
</gene>
<sequence length="156" mass="17388">MCTEMNRKKSKSIREGSCNGNGNGRSTKPVQKVTCPGKEKKVKGCPKCENNRIEKLECEVYQLRREIEGMKHERKAAEKAVQRAILRGARALGGRFKPMVPDSIEKLLDSCESDASSVSTSYSSTCCGTKTEMRPCGENRARRETYNHFCEASCAN</sequence>
<evidence type="ECO:0000313" key="3">
    <source>
        <dbReference type="EMBL" id="KZC09879.1"/>
    </source>
</evidence>
<dbReference type="Proteomes" id="UP000076502">
    <property type="component" value="Unassembled WGS sequence"/>
</dbReference>
<organism evidence="3 4">
    <name type="scientific">Dufourea novaeangliae</name>
    <name type="common">Sweat bee</name>
    <dbReference type="NCBI Taxonomy" id="178035"/>
    <lineage>
        <taxon>Eukaryota</taxon>
        <taxon>Metazoa</taxon>
        <taxon>Ecdysozoa</taxon>
        <taxon>Arthropoda</taxon>
        <taxon>Hexapoda</taxon>
        <taxon>Insecta</taxon>
        <taxon>Pterygota</taxon>
        <taxon>Neoptera</taxon>
        <taxon>Endopterygota</taxon>
        <taxon>Hymenoptera</taxon>
        <taxon>Apocrita</taxon>
        <taxon>Aculeata</taxon>
        <taxon>Apoidea</taxon>
        <taxon>Anthophila</taxon>
        <taxon>Halictidae</taxon>
        <taxon>Rophitinae</taxon>
        <taxon>Dufourea</taxon>
    </lineage>
</organism>
<proteinExistence type="predicted"/>
<evidence type="ECO:0000313" key="4">
    <source>
        <dbReference type="Proteomes" id="UP000076502"/>
    </source>
</evidence>
<dbReference type="AlphaFoldDB" id="A0A154PDA6"/>
<keyword evidence="4" id="KW-1185">Reference proteome</keyword>
<keyword evidence="1" id="KW-0175">Coiled coil</keyword>
<evidence type="ECO:0000256" key="2">
    <source>
        <dbReference type="SAM" id="MobiDB-lite"/>
    </source>
</evidence>